<reference evidence="2" key="5">
    <citation type="submission" date="2018-04" db="UniProtKB">
        <authorList>
            <consortium name="EnsemblFungi"/>
        </authorList>
    </citation>
    <scope>IDENTIFICATION</scope>
    <source>
        <strain evidence="2">R3-111a-1</strain>
    </source>
</reference>
<evidence type="ECO:0000313" key="2">
    <source>
        <dbReference type="EnsemblFungi" id="EJT75016"/>
    </source>
</evidence>
<protein>
    <submittedName>
        <fullName evidence="1 2">Uncharacterized protein</fullName>
    </submittedName>
</protein>
<dbReference type="GeneID" id="20349312"/>
<dbReference type="VEuPathDB" id="FungiDB:GGTG_08854"/>
<dbReference type="RefSeq" id="XP_009224960.1">
    <property type="nucleotide sequence ID" value="XM_009226696.1"/>
</dbReference>
<keyword evidence="3" id="KW-1185">Reference proteome</keyword>
<reference evidence="1" key="2">
    <citation type="submission" date="2010-07" db="EMBL/GenBank/DDBJ databases">
        <authorList>
            <consortium name="The Broad Institute Genome Sequencing Platform"/>
            <consortium name="Broad Institute Genome Sequencing Center for Infectious Disease"/>
            <person name="Ma L.-J."/>
            <person name="Dead R."/>
            <person name="Young S."/>
            <person name="Zeng Q."/>
            <person name="Koehrsen M."/>
            <person name="Alvarado L."/>
            <person name="Berlin A."/>
            <person name="Chapman S.B."/>
            <person name="Chen Z."/>
            <person name="Freedman E."/>
            <person name="Gellesch M."/>
            <person name="Goldberg J."/>
            <person name="Griggs A."/>
            <person name="Gujja S."/>
            <person name="Heilman E.R."/>
            <person name="Heiman D."/>
            <person name="Hepburn T."/>
            <person name="Howarth C."/>
            <person name="Jen D."/>
            <person name="Larson L."/>
            <person name="Mehta T."/>
            <person name="Neiman D."/>
            <person name="Pearson M."/>
            <person name="Roberts A."/>
            <person name="Saif S."/>
            <person name="Shea T."/>
            <person name="Shenoy N."/>
            <person name="Sisk P."/>
            <person name="Stolte C."/>
            <person name="Sykes S."/>
            <person name="Walk T."/>
            <person name="White J."/>
            <person name="Yandava C."/>
            <person name="Haas B."/>
            <person name="Nusbaum C."/>
            <person name="Birren B."/>
        </authorList>
    </citation>
    <scope>NUCLEOTIDE SEQUENCE</scope>
    <source>
        <strain evidence="1">R3-111a-1</strain>
    </source>
</reference>
<proteinExistence type="predicted"/>
<sequence length="130" mass="14086">MLVLLAALLGPVLADNRIRQAPVVTLTPSVTCDCRTVMAAPPPQTVWKTETVPAATGSVIEWTSWTHWTSSWTLAPEPVTAPAPTSTATAPSCPERCKCADITDIVSKFQCWTDPNCERCRGNVPPRRNV</sequence>
<name>J3P5R4_GAET3</name>
<dbReference type="EnsemblFungi" id="EJT75016">
    <property type="protein sequence ID" value="EJT75016"/>
    <property type="gene ID" value="GGTG_08854"/>
</dbReference>
<dbReference type="HOGENOM" id="CLU_1938298_0_0_1"/>
<organism evidence="1">
    <name type="scientific">Gaeumannomyces tritici (strain R3-111a-1)</name>
    <name type="common">Wheat and barley take-all root rot fungus</name>
    <name type="synonym">Gaeumannomyces graminis var. tritici</name>
    <dbReference type="NCBI Taxonomy" id="644352"/>
    <lineage>
        <taxon>Eukaryota</taxon>
        <taxon>Fungi</taxon>
        <taxon>Dikarya</taxon>
        <taxon>Ascomycota</taxon>
        <taxon>Pezizomycotina</taxon>
        <taxon>Sordariomycetes</taxon>
        <taxon>Sordariomycetidae</taxon>
        <taxon>Magnaporthales</taxon>
        <taxon>Magnaporthaceae</taxon>
        <taxon>Gaeumannomyces</taxon>
    </lineage>
</organism>
<gene>
    <name evidence="2" type="primary">20349312</name>
    <name evidence="1" type="ORF">GGTG_08854</name>
</gene>
<accession>J3P5R4</accession>
<reference evidence="2" key="4">
    <citation type="journal article" date="2015" name="G3 (Bethesda)">
        <title>Genome sequences of three phytopathogenic species of the Magnaporthaceae family of fungi.</title>
        <authorList>
            <person name="Okagaki L.H."/>
            <person name="Nunes C.C."/>
            <person name="Sailsbery J."/>
            <person name="Clay B."/>
            <person name="Brown D."/>
            <person name="John T."/>
            <person name="Oh Y."/>
            <person name="Young N."/>
            <person name="Fitzgerald M."/>
            <person name="Haas B.J."/>
            <person name="Zeng Q."/>
            <person name="Young S."/>
            <person name="Adiconis X."/>
            <person name="Fan L."/>
            <person name="Levin J.Z."/>
            <person name="Mitchell T.K."/>
            <person name="Okubara P.A."/>
            <person name="Farman M.L."/>
            <person name="Kohn L.M."/>
            <person name="Birren B."/>
            <person name="Ma L.-J."/>
            <person name="Dean R.A."/>
        </authorList>
    </citation>
    <scope>NUCLEOTIDE SEQUENCE</scope>
    <source>
        <strain evidence="2">R3-111a-1</strain>
    </source>
</reference>
<dbReference type="AlphaFoldDB" id="J3P5R4"/>
<reference evidence="1" key="3">
    <citation type="submission" date="2010-09" db="EMBL/GenBank/DDBJ databases">
        <title>Annotation of Gaeumannomyces graminis var. tritici R3-111a-1.</title>
        <authorList>
            <consortium name="The Broad Institute Genome Sequencing Platform"/>
            <person name="Ma L.-J."/>
            <person name="Dead R."/>
            <person name="Young S.K."/>
            <person name="Zeng Q."/>
            <person name="Gargeya S."/>
            <person name="Fitzgerald M."/>
            <person name="Haas B."/>
            <person name="Abouelleil A."/>
            <person name="Alvarado L."/>
            <person name="Arachchi H.M."/>
            <person name="Berlin A."/>
            <person name="Brown A."/>
            <person name="Chapman S.B."/>
            <person name="Chen Z."/>
            <person name="Dunbar C."/>
            <person name="Freedman E."/>
            <person name="Gearin G."/>
            <person name="Gellesch M."/>
            <person name="Goldberg J."/>
            <person name="Griggs A."/>
            <person name="Gujja S."/>
            <person name="Heiman D."/>
            <person name="Howarth C."/>
            <person name="Larson L."/>
            <person name="Lui A."/>
            <person name="MacDonald P.J.P."/>
            <person name="Mehta T."/>
            <person name="Montmayeur A."/>
            <person name="Murphy C."/>
            <person name="Neiman D."/>
            <person name="Pearson M."/>
            <person name="Priest M."/>
            <person name="Roberts A."/>
            <person name="Saif S."/>
            <person name="Shea T."/>
            <person name="Shenoy N."/>
            <person name="Sisk P."/>
            <person name="Stolte C."/>
            <person name="Sykes S."/>
            <person name="Yandava C."/>
            <person name="Wortman J."/>
            <person name="Nusbaum C."/>
            <person name="Birren B."/>
        </authorList>
    </citation>
    <scope>NUCLEOTIDE SEQUENCE</scope>
    <source>
        <strain evidence="1">R3-111a-1</strain>
    </source>
</reference>
<evidence type="ECO:0000313" key="1">
    <source>
        <dbReference type="EMBL" id="EJT75016.1"/>
    </source>
</evidence>
<dbReference type="EMBL" id="GL385398">
    <property type="protein sequence ID" value="EJT75016.1"/>
    <property type="molecule type" value="Genomic_DNA"/>
</dbReference>
<reference evidence="3" key="1">
    <citation type="submission" date="2010-07" db="EMBL/GenBank/DDBJ databases">
        <title>The genome sequence of Gaeumannomyces graminis var. tritici strain R3-111a-1.</title>
        <authorList>
            <consortium name="The Broad Institute Genome Sequencing Platform"/>
            <person name="Ma L.-J."/>
            <person name="Dead R."/>
            <person name="Young S."/>
            <person name="Zeng Q."/>
            <person name="Koehrsen M."/>
            <person name="Alvarado L."/>
            <person name="Berlin A."/>
            <person name="Chapman S.B."/>
            <person name="Chen Z."/>
            <person name="Freedman E."/>
            <person name="Gellesch M."/>
            <person name="Goldberg J."/>
            <person name="Griggs A."/>
            <person name="Gujja S."/>
            <person name="Heilman E.R."/>
            <person name="Heiman D."/>
            <person name="Hepburn T."/>
            <person name="Howarth C."/>
            <person name="Jen D."/>
            <person name="Larson L."/>
            <person name="Mehta T."/>
            <person name="Neiman D."/>
            <person name="Pearson M."/>
            <person name="Roberts A."/>
            <person name="Saif S."/>
            <person name="Shea T."/>
            <person name="Shenoy N."/>
            <person name="Sisk P."/>
            <person name="Stolte C."/>
            <person name="Sykes S."/>
            <person name="Walk T."/>
            <person name="White J."/>
            <person name="Yandava C."/>
            <person name="Haas B."/>
            <person name="Nusbaum C."/>
            <person name="Birren B."/>
        </authorList>
    </citation>
    <scope>NUCLEOTIDE SEQUENCE [LARGE SCALE GENOMIC DNA]</scope>
    <source>
        <strain evidence="3">R3-111a-1</strain>
    </source>
</reference>
<dbReference type="Proteomes" id="UP000006039">
    <property type="component" value="Unassembled WGS sequence"/>
</dbReference>
<evidence type="ECO:0000313" key="3">
    <source>
        <dbReference type="Proteomes" id="UP000006039"/>
    </source>
</evidence>